<dbReference type="InterPro" id="IPR011701">
    <property type="entry name" value="MFS"/>
</dbReference>
<feature type="transmembrane region" description="Helical" evidence="6">
    <location>
        <begin position="237"/>
        <end position="257"/>
    </location>
</feature>
<dbReference type="GO" id="GO:0022857">
    <property type="term" value="F:transmembrane transporter activity"/>
    <property type="evidence" value="ECO:0007669"/>
    <property type="project" value="InterPro"/>
</dbReference>
<feature type="transmembrane region" description="Helical" evidence="6">
    <location>
        <begin position="277"/>
        <end position="302"/>
    </location>
</feature>
<dbReference type="SUPFAM" id="SSF103473">
    <property type="entry name" value="MFS general substrate transporter"/>
    <property type="match status" value="1"/>
</dbReference>
<gene>
    <name evidence="7" type="ORF">BXZ70DRAFT_1003691</name>
</gene>
<sequence>MPVSRSSSRLRPAIARSISRPRNSRSSSIDAYHYSGTPSNLVIPDGQVTEETVELLQELVHPLHESEETLTGTEEPESDPEDVHNFQKLAEERSKLPWHKRPSPWWFLISVGASAFVISMCIAPRIELYTQLVCNARRANHTGGGDAEESLLSQFAGDNERQRPCAADPEVSASVAKLTMIYTLCMGVLGCLTTGWWTSLSDRAGRIRVLGLGIFGLLYADLNFVTVAKIYHRLPGTYWWFVLGALVEGLFGSYSTINATMHAYVADTVEPHGRARIFSLFYGLLFAGFAFGPTVGGLVVRFTGTPLSVFYIAMGVHTLYALMVWFVIPESLTRAQRNESRRQYHESIEKGRREAIDSPILYRFKRIFSFLSPLSVLWATVEDSNPLKPQKSQRGNWGLLLMALSSGCSLLLMGSYSYKFQYTSAVFGWSSEEIGYWLSIVGFIRAGFLAVLLPLIIKLFKPRGPAVQLPTTPNEPLQPATETTPLRQGQQTRTTYAPPSSQQSIAFDLTLVRVSIVIEFLSMIAIPFTSSPLIFTAFSILGSFGSGHAPAAQSVSLALYAQRGGVESGKLLGALGVLQIVSSQVLGPAIFGLVFVKTIATMPTAIFFLSSAVIALSFIFSLCVRLPKPVQDAEEASTGNVGHQQDETLVDDSVPVVVVDAPSPKVASTST</sequence>
<feature type="transmembrane region" description="Helical" evidence="6">
    <location>
        <begin position="436"/>
        <end position="457"/>
    </location>
</feature>
<dbReference type="GO" id="GO:0016020">
    <property type="term" value="C:membrane"/>
    <property type="evidence" value="ECO:0007669"/>
    <property type="project" value="UniProtKB-SubCell"/>
</dbReference>
<feature type="transmembrane region" description="Helical" evidence="6">
    <location>
        <begin position="602"/>
        <end position="624"/>
    </location>
</feature>
<dbReference type="PANTHER" id="PTHR23507">
    <property type="entry name" value="ZGC:174356"/>
    <property type="match status" value="1"/>
</dbReference>
<keyword evidence="8" id="KW-1185">Reference proteome</keyword>
<dbReference type="Proteomes" id="UP000813824">
    <property type="component" value="Unassembled WGS sequence"/>
</dbReference>
<dbReference type="InterPro" id="IPR036259">
    <property type="entry name" value="MFS_trans_sf"/>
</dbReference>
<evidence type="ECO:0000256" key="1">
    <source>
        <dbReference type="ARBA" id="ARBA00004141"/>
    </source>
</evidence>
<feature type="transmembrane region" description="Helical" evidence="6">
    <location>
        <begin position="397"/>
        <end position="416"/>
    </location>
</feature>
<evidence type="ECO:0000256" key="2">
    <source>
        <dbReference type="ARBA" id="ARBA00022692"/>
    </source>
</evidence>
<feature type="transmembrane region" description="Helical" evidence="6">
    <location>
        <begin position="209"/>
        <end position="231"/>
    </location>
</feature>
<evidence type="ECO:0000256" key="4">
    <source>
        <dbReference type="ARBA" id="ARBA00023136"/>
    </source>
</evidence>
<dbReference type="EMBL" id="JAEVFJ010000002">
    <property type="protein sequence ID" value="KAH8106787.1"/>
    <property type="molecule type" value="Genomic_DNA"/>
</dbReference>
<organism evidence="7 8">
    <name type="scientific">Cristinia sonorae</name>
    <dbReference type="NCBI Taxonomy" id="1940300"/>
    <lineage>
        <taxon>Eukaryota</taxon>
        <taxon>Fungi</taxon>
        <taxon>Dikarya</taxon>
        <taxon>Basidiomycota</taxon>
        <taxon>Agaricomycotina</taxon>
        <taxon>Agaricomycetes</taxon>
        <taxon>Agaricomycetidae</taxon>
        <taxon>Agaricales</taxon>
        <taxon>Pleurotineae</taxon>
        <taxon>Stephanosporaceae</taxon>
        <taxon>Cristinia</taxon>
    </lineage>
</organism>
<comment type="caution">
    <text evidence="7">The sequence shown here is derived from an EMBL/GenBank/DDBJ whole genome shotgun (WGS) entry which is preliminary data.</text>
</comment>
<dbReference type="Gene3D" id="1.20.1250.20">
    <property type="entry name" value="MFS general substrate transporter like domains"/>
    <property type="match status" value="1"/>
</dbReference>
<name>A0A8K0XU97_9AGAR</name>
<dbReference type="PANTHER" id="PTHR23507:SF1">
    <property type="entry name" value="FI18259P1-RELATED"/>
    <property type="match status" value="1"/>
</dbReference>
<evidence type="ECO:0000256" key="3">
    <source>
        <dbReference type="ARBA" id="ARBA00022989"/>
    </source>
</evidence>
<feature type="compositionally biased region" description="Low complexity" evidence="5">
    <location>
        <begin position="16"/>
        <end position="28"/>
    </location>
</feature>
<comment type="subcellular location">
    <subcellularLocation>
        <location evidence="1">Membrane</location>
        <topology evidence="1">Multi-pass membrane protein</topology>
    </subcellularLocation>
</comment>
<keyword evidence="3 6" id="KW-1133">Transmembrane helix</keyword>
<feature type="region of interest" description="Disordered" evidence="5">
    <location>
        <begin position="469"/>
        <end position="499"/>
    </location>
</feature>
<accession>A0A8K0XU97</accession>
<proteinExistence type="predicted"/>
<evidence type="ECO:0000256" key="5">
    <source>
        <dbReference type="SAM" id="MobiDB-lite"/>
    </source>
</evidence>
<keyword evidence="4 6" id="KW-0472">Membrane</keyword>
<feature type="transmembrane region" description="Helical" evidence="6">
    <location>
        <begin position="308"/>
        <end position="328"/>
    </location>
</feature>
<keyword evidence="2 6" id="KW-0812">Transmembrane</keyword>
<feature type="region of interest" description="Disordered" evidence="5">
    <location>
        <begin position="1"/>
        <end position="31"/>
    </location>
</feature>
<evidence type="ECO:0000256" key="6">
    <source>
        <dbReference type="SAM" id="Phobius"/>
    </source>
</evidence>
<protein>
    <submittedName>
        <fullName evidence="7">MFS general substrate transporter</fullName>
    </submittedName>
</protein>
<feature type="transmembrane region" description="Helical" evidence="6">
    <location>
        <begin position="179"/>
        <end position="197"/>
    </location>
</feature>
<dbReference type="OrthoDB" id="3026777at2759"/>
<feature type="transmembrane region" description="Helical" evidence="6">
    <location>
        <begin position="105"/>
        <end position="126"/>
    </location>
</feature>
<evidence type="ECO:0000313" key="8">
    <source>
        <dbReference type="Proteomes" id="UP000813824"/>
    </source>
</evidence>
<dbReference type="Pfam" id="PF07690">
    <property type="entry name" value="MFS_1"/>
    <property type="match status" value="1"/>
</dbReference>
<evidence type="ECO:0000313" key="7">
    <source>
        <dbReference type="EMBL" id="KAH8106787.1"/>
    </source>
</evidence>
<reference evidence="7" key="1">
    <citation type="journal article" date="2021" name="New Phytol.">
        <title>Evolutionary innovations through gain and loss of genes in the ectomycorrhizal Boletales.</title>
        <authorList>
            <person name="Wu G."/>
            <person name="Miyauchi S."/>
            <person name="Morin E."/>
            <person name="Kuo A."/>
            <person name="Drula E."/>
            <person name="Varga T."/>
            <person name="Kohler A."/>
            <person name="Feng B."/>
            <person name="Cao Y."/>
            <person name="Lipzen A."/>
            <person name="Daum C."/>
            <person name="Hundley H."/>
            <person name="Pangilinan J."/>
            <person name="Johnson J."/>
            <person name="Barry K."/>
            <person name="LaButti K."/>
            <person name="Ng V."/>
            <person name="Ahrendt S."/>
            <person name="Min B."/>
            <person name="Choi I.G."/>
            <person name="Park H."/>
            <person name="Plett J.M."/>
            <person name="Magnuson J."/>
            <person name="Spatafora J.W."/>
            <person name="Nagy L.G."/>
            <person name="Henrissat B."/>
            <person name="Grigoriev I.V."/>
            <person name="Yang Z.L."/>
            <person name="Xu J."/>
            <person name="Martin F.M."/>
        </authorList>
    </citation>
    <scope>NUCLEOTIDE SEQUENCE</scope>
    <source>
        <strain evidence="7">KKN 215</strain>
    </source>
</reference>
<dbReference type="AlphaFoldDB" id="A0A8K0XU97"/>